<gene>
    <name evidence="5" type="ORF">WI372_13000</name>
</gene>
<evidence type="ECO:0000313" key="5">
    <source>
        <dbReference type="EMBL" id="MEK9501903.1"/>
    </source>
</evidence>
<keyword evidence="5" id="KW-0378">Hydrolase</keyword>
<dbReference type="Proteomes" id="UP001484239">
    <property type="component" value="Unassembled WGS sequence"/>
</dbReference>
<proteinExistence type="predicted"/>
<dbReference type="SUPFAM" id="SSF51261">
    <property type="entry name" value="Duplicated hybrid motif"/>
    <property type="match status" value="1"/>
</dbReference>
<dbReference type="PANTHER" id="PTHR21666:SF289">
    <property type="entry name" value="L-ALA--D-GLU ENDOPEPTIDASE"/>
    <property type="match status" value="1"/>
</dbReference>
<dbReference type="PANTHER" id="PTHR21666">
    <property type="entry name" value="PEPTIDASE-RELATED"/>
    <property type="match status" value="1"/>
</dbReference>
<dbReference type="GO" id="GO:0016787">
    <property type="term" value="F:hydrolase activity"/>
    <property type="evidence" value="ECO:0007669"/>
    <property type="project" value="UniProtKB-KW"/>
</dbReference>
<keyword evidence="3" id="KW-0472">Membrane</keyword>
<dbReference type="Gene3D" id="2.70.70.10">
    <property type="entry name" value="Glucose Permease (Domain IIA)"/>
    <property type="match status" value="1"/>
</dbReference>
<evidence type="ECO:0000313" key="6">
    <source>
        <dbReference type="Proteomes" id="UP001484239"/>
    </source>
</evidence>
<sequence>MQDDRWTVLLVRGHRDPVRQVSVTHTMLRRAGWVAGVGMLIAVVCAGIFGLGGFGHLQALGLAKQNTALVDELARLQAEVGALEGTIGSLQDREAELRAMAGLDPLDADVLAAGIGGPGSRTPESNPLAEVDADLGGQAFAIDYDIDALQRRARVLLESMSEAGDSLASQRELLMSRPTLFPTAGSLSSGYSKARMHPILNEILPHPGVDIAAPAGTPILAAGKGRVTRAGWVTGYGQTVEIDHGNGFTTLYAHASKLLVRSGQEVERGDVIAQVGRTGTATSTHLHYEVRQNGRQQNPLNFFLPGTFN</sequence>
<accession>A0ABU9EB01</accession>
<evidence type="ECO:0000256" key="2">
    <source>
        <dbReference type="SAM" id="Coils"/>
    </source>
</evidence>
<reference evidence="5 6" key="1">
    <citation type="submission" date="2024-02" db="EMBL/GenBank/DDBJ databases">
        <title>A novel Gemmatimonadota bacterium.</title>
        <authorList>
            <person name="Du Z.-J."/>
            <person name="Ye Y.-Q."/>
        </authorList>
    </citation>
    <scope>NUCLEOTIDE SEQUENCE [LARGE SCALE GENOMIC DNA]</scope>
    <source>
        <strain evidence="5 6">DH-20</strain>
    </source>
</reference>
<feature type="coiled-coil region" evidence="2">
    <location>
        <begin position="66"/>
        <end position="93"/>
    </location>
</feature>
<feature type="transmembrane region" description="Helical" evidence="3">
    <location>
        <begin position="31"/>
        <end position="54"/>
    </location>
</feature>
<dbReference type="CDD" id="cd12797">
    <property type="entry name" value="M23_peptidase"/>
    <property type="match status" value="1"/>
</dbReference>
<keyword evidence="1" id="KW-0732">Signal</keyword>
<protein>
    <submittedName>
        <fullName evidence="5">M23 family metallopeptidase</fullName>
        <ecNumber evidence="5">3.4.-.-</ecNumber>
    </submittedName>
</protein>
<evidence type="ECO:0000259" key="4">
    <source>
        <dbReference type="Pfam" id="PF01551"/>
    </source>
</evidence>
<evidence type="ECO:0000256" key="3">
    <source>
        <dbReference type="SAM" id="Phobius"/>
    </source>
</evidence>
<dbReference type="EC" id="3.4.-.-" evidence="5"/>
<keyword evidence="3" id="KW-0812">Transmembrane</keyword>
<keyword evidence="2" id="KW-0175">Coiled coil</keyword>
<dbReference type="InterPro" id="IPR011055">
    <property type="entry name" value="Dup_hybrid_motif"/>
</dbReference>
<dbReference type="EMBL" id="JBBHLI010000008">
    <property type="protein sequence ID" value="MEK9501903.1"/>
    <property type="molecule type" value="Genomic_DNA"/>
</dbReference>
<evidence type="ECO:0000256" key="1">
    <source>
        <dbReference type="ARBA" id="ARBA00022729"/>
    </source>
</evidence>
<comment type="caution">
    <text evidence="5">The sequence shown here is derived from an EMBL/GenBank/DDBJ whole genome shotgun (WGS) entry which is preliminary data.</text>
</comment>
<keyword evidence="6" id="KW-1185">Reference proteome</keyword>
<dbReference type="RefSeq" id="WP_405280939.1">
    <property type="nucleotide sequence ID" value="NZ_JBBHLI010000008.1"/>
</dbReference>
<name>A0ABU9EB01_9BACT</name>
<dbReference type="InterPro" id="IPR050570">
    <property type="entry name" value="Cell_wall_metabolism_enzyme"/>
</dbReference>
<feature type="domain" description="M23ase beta-sheet core" evidence="4">
    <location>
        <begin position="205"/>
        <end position="299"/>
    </location>
</feature>
<dbReference type="Pfam" id="PF01551">
    <property type="entry name" value="Peptidase_M23"/>
    <property type="match status" value="1"/>
</dbReference>
<keyword evidence="3" id="KW-1133">Transmembrane helix</keyword>
<dbReference type="InterPro" id="IPR016047">
    <property type="entry name" value="M23ase_b-sheet_dom"/>
</dbReference>
<organism evidence="5 6">
    <name type="scientific">Gaopeijia maritima</name>
    <dbReference type="NCBI Taxonomy" id="3119007"/>
    <lineage>
        <taxon>Bacteria</taxon>
        <taxon>Pseudomonadati</taxon>
        <taxon>Gemmatimonadota</taxon>
        <taxon>Longimicrobiia</taxon>
        <taxon>Gaopeijiales</taxon>
        <taxon>Gaopeijiaceae</taxon>
        <taxon>Gaopeijia</taxon>
    </lineage>
</organism>